<evidence type="ECO:0000256" key="1">
    <source>
        <dbReference type="SAM" id="MobiDB-lite"/>
    </source>
</evidence>
<feature type="transmembrane region" description="Helical" evidence="2">
    <location>
        <begin position="171"/>
        <end position="193"/>
    </location>
</feature>
<proteinExistence type="predicted"/>
<evidence type="ECO:0000313" key="4">
    <source>
        <dbReference type="Proteomes" id="UP001501442"/>
    </source>
</evidence>
<dbReference type="Proteomes" id="UP001501442">
    <property type="component" value="Unassembled WGS sequence"/>
</dbReference>
<reference evidence="4" key="1">
    <citation type="journal article" date="2019" name="Int. J. Syst. Evol. Microbiol.">
        <title>The Global Catalogue of Microorganisms (GCM) 10K type strain sequencing project: providing services to taxonomists for standard genome sequencing and annotation.</title>
        <authorList>
            <consortium name="The Broad Institute Genomics Platform"/>
            <consortium name="The Broad Institute Genome Sequencing Center for Infectious Disease"/>
            <person name="Wu L."/>
            <person name="Ma J."/>
        </authorList>
    </citation>
    <scope>NUCLEOTIDE SEQUENCE [LARGE SCALE GENOMIC DNA]</scope>
    <source>
        <strain evidence="4">JCM 17939</strain>
    </source>
</reference>
<evidence type="ECO:0000256" key="2">
    <source>
        <dbReference type="SAM" id="Phobius"/>
    </source>
</evidence>
<keyword evidence="2" id="KW-0812">Transmembrane</keyword>
<evidence type="ECO:0000313" key="3">
    <source>
        <dbReference type="EMBL" id="GAA4639607.1"/>
    </source>
</evidence>
<accession>A0ABP8UUW3</accession>
<keyword evidence="2" id="KW-1133">Transmembrane helix</keyword>
<keyword evidence="2" id="KW-0472">Membrane</keyword>
<dbReference type="EMBL" id="BAABHK010000028">
    <property type="protein sequence ID" value="GAA4639607.1"/>
    <property type="molecule type" value="Genomic_DNA"/>
</dbReference>
<protein>
    <submittedName>
        <fullName evidence="3">Uncharacterized protein</fullName>
    </submittedName>
</protein>
<feature type="region of interest" description="Disordered" evidence="1">
    <location>
        <begin position="1"/>
        <end position="21"/>
    </location>
</feature>
<gene>
    <name evidence="3" type="ORF">GCM10023196_101870</name>
</gene>
<comment type="caution">
    <text evidence="3">The sequence shown here is derived from an EMBL/GenBank/DDBJ whole genome shotgun (WGS) entry which is preliminary data.</text>
</comment>
<feature type="transmembrane region" description="Helical" evidence="2">
    <location>
        <begin position="45"/>
        <end position="71"/>
    </location>
</feature>
<feature type="transmembrane region" description="Helical" evidence="2">
    <location>
        <begin position="91"/>
        <end position="122"/>
    </location>
</feature>
<feature type="transmembrane region" description="Helical" evidence="2">
    <location>
        <begin position="325"/>
        <end position="345"/>
    </location>
</feature>
<feature type="transmembrane region" description="Helical" evidence="2">
    <location>
        <begin position="220"/>
        <end position="242"/>
    </location>
</feature>
<name>A0ABP8UUW3_9ACTN</name>
<feature type="transmembrane region" description="Helical" evidence="2">
    <location>
        <begin position="248"/>
        <end position="268"/>
    </location>
</feature>
<organism evidence="3 4">
    <name type="scientific">Actinoallomurus vinaceus</name>
    <dbReference type="NCBI Taxonomy" id="1080074"/>
    <lineage>
        <taxon>Bacteria</taxon>
        <taxon>Bacillati</taxon>
        <taxon>Actinomycetota</taxon>
        <taxon>Actinomycetes</taxon>
        <taxon>Streptosporangiales</taxon>
        <taxon>Thermomonosporaceae</taxon>
        <taxon>Actinoallomurus</taxon>
    </lineage>
</organism>
<dbReference type="RefSeq" id="WP_345443097.1">
    <property type="nucleotide sequence ID" value="NZ_BAABHK010000028.1"/>
</dbReference>
<feature type="transmembrane region" description="Helical" evidence="2">
    <location>
        <begin position="142"/>
        <end position="165"/>
    </location>
</feature>
<keyword evidence="4" id="KW-1185">Reference proteome</keyword>
<sequence>MADDADVAGRSEEQAAEDTPPEQQIMVGGLVGVVGLAYRTAARHLVLLLVPSAVVLVPVGLVTSGLLIAVVGRNGLIANDGLAPLSTPYGLIVAAIAAVVLGIAGYLLALAATVVMSAGLLLGRPVGAAKALAAAVRRPVTLSALGGVAIVGTVLTFAFGLGVAIVTKQLWFGAGTFVFLLVSGLWQALALPISTLEGRGARWSIGRAHSVSQGRRTRTVLAVLLGVVLGPILLLAGLRWALSPLDGFAHVVIGDIVLGFVGLLVVPFQAGTVAVAALNQEYPVTPAPPSPAAPQDRPGIPLDLARIRERLSSAAASGRLRPRRAALLLPLLALPGLLYGGYVWFNPLGLSVDHVLQPSFNRTPVTLHLLGGERPMEITGGGLTTRVCGDRLCRRNRLYDYRDGGSGWSGETGSVSLPDGTVATAAWRTASSTRVLRLFPCGPDGCGGNGPIDTAPIVERNGHDGASAAMTTTGDGIVIAAMHDGNSGGGPEVRLIHCADIRCQKPRAVTVDRLGWRTYSRQSSPLAVAVRRDGRPVVAVADGESSTVTVISCDGPECRHPRLTRPVPPPAHSPGVSDIFDDRLLDGVKLVIPRDDRPVLAYTDPGTGAARLVRCRTPDCATADGTALTGPGLWHTRPAVELDGDRPLVATYDLRRKAAVLIDCQDLGCTHRRSVVLGTLKNGPGYLDLAVGGDRRPRVLWGDQSPGLFSHGGPLHLTTCGRPRCGG</sequence>